<organism evidence="7 8">
    <name type="scientific">Artemisia annua</name>
    <name type="common">Sweet wormwood</name>
    <dbReference type="NCBI Taxonomy" id="35608"/>
    <lineage>
        <taxon>Eukaryota</taxon>
        <taxon>Viridiplantae</taxon>
        <taxon>Streptophyta</taxon>
        <taxon>Embryophyta</taxon>
        <taxon>Tracheophyta</taxon>
        <taxon>Spermatophyta</taxon>
        <taxon>Magnoliopsida</taxon>
        <taxon>eudicotyledons</taxon>
        <taxon>Gunneridae</taxon>
        <taxon>Pentapetalae</taxon>
        <taxon>asterids</taxon>
        <taxon>campanulids</taxon>
        <taxon>Asterales</taxon>
        <taxon>Asteraceae</taxon>
        <taxon>Asteroideae</taxon>
        <taxon>Anthemideae</taxon>
        <taxon>Artemisiinae</taxon>
        <taxon>Artemisia</taxon>
    </lineage>
</organism>
<evidence type="ECO:0000313" key="7">
    <source>
        <dbReference type="EMBL" id="PWA87177.1"/>
    </source>
</evidence>
<dbReference type="Proteomes" id="UP000245207">
    <property type="component" value="Unassembled WGS sequence"/>
</dbReference>
<dbReference type="PANTHER" id="PTHR31973:SF190">
    <property type="entry name" value="MULE TRANSPOSASE DOMAIN-CONTAINING PROTEIN"/>
    <property type="match status" value="1"/>
</dbReference>
<dbReference type="EMBL" id="PKPP01000940">
    <property type="protein sequence ID" value="PWA87177.1"/>
    <property type="molecule type" value="Genomic_DNA"/>
</dbReference>
<dbReference type="AlphaFoldDB" id="A0A2U1PNB5"/>
<evidence type="ECO:0000256" key="3">
    <source>
        <dbReference type="ARBA" id="ARBA00023172"/>
    </source>
</evidence>
<gene>
    <name evidence="7" type="ORF">CTI12_AA134420</name>
</gene>
<comment type="caution">
    <text evidence="7">The sequence shown here is derived from an EMBL/GenBank/DDBJ whole genome shotgun (WGS) entry which is preliminary data.</text>
</comment>
<feature type="compositionally biased region" description="Basic and acidic residues" evidence="4">
    <location>
        <begin position="317"/>
        <end position="331"/>
    </location>
</feature>
<evidence type="ECO:0000259" key="6">
    <source>
        <dbReference type="Pfam" id="PF26130"/>
    </source>
</evidence>
<protein>
    <submittedName>
        <fullName evidence="7">Transposase, MuDR, MULE transposase domain protein</fullName>
    </submittedName>
</protein>
<feature type="region of interest" description="Disordered" evidence="4">
    <location>
        <begin position="220"/>
        <end position="353"/>
    </location>
</feature>
<keyword evidence="8" id="KW-1185">Reference proteome</keyword>
<name>A0A2U1PNB5_ARTAN</name>
<dbReference type="GO" id="GO:0003677">
    <property type="term" value="F:DNA binding"/>
    <property type="evidence" value="ECO:0007669"/>
    <property type="project" value="UniProtKB-KW"/>
</dbReference>
<dbReference type="InterPro" id="IPR001207">
    <property type="entry name" value="Transposase_mutator"/>
</dbReference>
<feature type="compositionally biased region" description="Polar residues" evidence="4">
    <location>
        <begin position="284"/>
        <end position="293"/>
    </location>
</feature>
<dbReference type="InterPro" id="IPR058594">
    <property type="entry name" value="PB1-like_dom_pln"/>
</dbReference>
<dbReference type="STRING" id="35608.A0A2U1PNB5"/>
<keyword evidence="3" id="KW-0233">DNA recombination</keyword>
<dbReference type="OrthoDB" id="1918246at2759"/>
<dbReference type="Pfam" id="PF10551">
    <property type="entry name" value="MULE"/>
    <property type="match status" value="1"/>
</dbReference>
<dbReference type="InterPro" id="IPR018289">
    <property type="entry name" value="MULE_transposase_dom"/>
</dbReference>
<reference evidence="7 8" key="1">
    <citation type="journal article" date="2018" name="Mol. Plant">
        <title>The genome of Artemisia annua provides insight into the evolution of Asteraceae family and artemisinin biosynthesis.</title>
        <authorList>
            <person name="Shen Q."/>
            <person name="Zhang L."/>
            <person name="Liao Z."/>
            <person name="Wang S."/>
            <person name="Yan T."/>
            <person name="Shi P."/>
            <person name="Liu M."/>
            <person name="Fu X."/>
            <person name="Pan Q."/>
            <person name="Wang Y."/>
            <person name="Lv Z."/>
            <person name="Lu X."/>
            <person name="Zhang F."/>
            <person name="Jiang W."/>
            <person name="Ma Y."/>
            <person name="Chen M."/>
            <person name="Hao X."/>
            <person name="Li L."/>
            <person name="Tang Y."/>
            <person name="Lv G."/>
            <person name="Zhou Y."/>
            <person name="Sun X."/>
            <person name="Brodelius P.E."/>
            <person name="Rose J.K.C."/>
            <person name="Tang K."/>
        </authorList>
    </citation>
    <scope>NUCLEOTIDE SEQUENCE [LARGE SCALE GENOMIC DNA]</scope>
    <source>
        <strain evidence="8">cv. Huhao1</strain>
        <tissue evidence="7">Leaf</tissue>
    </source>
</reference>
<accession>A0A2U1PNB5</accession>
<dbReference type="GO" id="GO:0004803">
    <property type="term" value="F:transposase activity"/>
    <property type="evidence" value="ECO:0007669"/>
    <property type="project" value="InterPro"/>
</dbReference>
<proteinExistence type="predicted"/>
<dbReference type="PROSITE" id="PS01007">
    <property type="entry name" value="TRANSPOSASE_MUTATOR"/>
    <property type="match status" value="1"/>
</dbReference>
<keyword evidence="2" id="KW-0238">DNA-binding</keyword>
<dbReference type="GO" id="GO:0006313">
    <property type="term" value="P:DNA transposition"/>
    <property type="evidence" value="ECO:0007669"/>
    <property type="project" value="InterPro"/>
</dbReference>
<feature type="domain" description="PB1-like" evidence="6">
    <location>
        <begin position="34"/>
        <end position="132"/>
    </location>
</feature>
<feature type="domain" description="MULE transposase" evidence="5">
    <location>
        <begin position="687"/>
        <end position="782"/>
    </location>
</feature>
<evidence type="ECO:0000256" key="4">
    <source>
        <dbReference type="SAM" id="MobiDB-lite"/>
    </source>
</evidence>
<evidence type="ECO:0000256" key="2">
    <source>
        <dbReference type="ARBA" id="ARBA00023125"/>
    </source>
</evidence>
<feature type="compositionally biased region" description="Acidic residues" evidence="4">
    <location>
        <begin position="332"/>
        <end position="350"/>
    </location>
</feature>
<keyword evidence="1" id="KW-0815">Transposition</keyword>
<evidence type="ECO:0000259" key="5">
    <source>
        <dbReference type="Pfam" id="PF10551"/>
    </source>
</evidence>
<evidence type="ECO:0000256" key="1">
    <source>
        <dbReference type="ARBA" id="ARBA00022578"/>
    </source>
</evidence>
<dbReference type="Pfam" id="PF26130">
    <property type="entry name" value="PB1-like"/>
    <property type="match status" value="1"/>
</dbReference>
<sequence>MEFTLWKVRRDPGYRVDDTVLCNSAKKKYGGRSNMFSMRVHHNGVFKYWPGRVYDGGMESLVDLVDVDSVSVEELDVLMYELGYDLGQKNYYYFVKPGSNLDDGLYSLSEAANLEILKDVVQEHKMIEVYVENGKTSLDVDDMSPKSIRTVISQVDASKKNAALAIVPYCSKNMFLESIVKKPVVEGLSEVRQPPLEVNTLVEFSEWLEIEPLMTIDPPIQHMQKDSAGSVEHSQKDSPVGLNNSHIGSPVSVDHTKKDSPVCVNHSQKGSPVFVDHSEKGSPVSVNHSQKGSPVSVEHIQKDSPVSVDQEFPQQDEEMHTPVDRMQKELGDENVSETDNCESDVDDTEKNDDGNIIVDEENIFDEPDVEFQMFKLNDEPPIPSIGSSSQIPDDYFKKNEIEDLLNDADFASGSDNEVEHVVRKKKMRAYKKQKLLAAQHEEDEVYFFCGQTFVTAKEVKDKINLHSIQTRRKLQLIKNDRQRIRARCIGTIPACGTSGGIGLGTVPKRKTGALTRGRGRDVYLRSEKEEPTHCPWLLYVAKDTSKDVWIVRTYMGVHKCLHSREIKACDYKFLSKQILDQVQVNPDIPIRAVQDQLTKQFAVQVSLQKALRAKNKAEIDIRGDHRQQYTILRDYAAELQETNPNTTVRIGVQTALDPSSPTRVFKRMYVCLGALKEGYKACQRELLGLDGAFMRGPFPGQLLTAVGIDSNNGIYPLAYAVVEAENKDSWIWFLDCLADDLDLQPNSHYTFISDRKKGIIPALATVFPSAEHRFCLRHIHENMKLQWNSTEYKSHLWRCASAKTVEQFEAAMLAFKSFSEPAHAWLSKIPPAHRSRSHFSGRSHSDVLLNNMCEVFNGKLLGDRVRVGIWGLMLSSSRLIPGYVIPGLPYPVKSRVPYSNRVRRSNNFFAIPTYNNFKHAPNPLLALRA</sequence>
<dbReference type="PANTHER" id="PTHR31973">
    <property type="entry name" value="POLYPROTEIN, PUTATIVE-RELATED"/>
    <property type="match status" value="1"/>
</dbReference>
<evidence type="ECO:0000313" key="8">
    <source>
        <dbReference type="Proteomes" id="UP000245207"/>
    </source>
</evidence>